<dbReference type="Gene3D" id="1.25.40.10">
    <property type="entry name" value="Tetratricopeptide repeat domain"/>
    <property type="match status" value="1"/>
</dbReference>
<name>A0ABR4P6H5_9HELO</name>
<proteinExistence type="predicted"/>
<feature type="region of interest" description="Disordered" evidence="2">
    <location>
        <begin position="134"/>
        <end position="359"/>
    </location>
</feature>
<accession>A0ABR4P6H5</accession>
<dbReference type="PANTHER" id="PTHR15696:SF0">
    <property type="entry name" value="TELOMERASE-BINDING PROTEIN EST1A"/>
    <property type="match status" value="1"/>
</dbReference>
<keyword evidence="5" id="KW-1185">Reference proteome</keyword>
<protein>
    <recommendedName>
        <fullName evidence="1">Nonsense-mediated mRNA decay factor</fullName>
    </recommendedName>
</protein>
<keyword evidence="1" id="KW-0866">Nonsense-mediated mRNA decay</keyword>
<dbReference type="Pfam" id="PF10373">
    <property type="entry name" value="EST1_DNA_bind"/>
    <property type="match status" value="1"/>
</dbReference>
<reference evidence="4 5" key="1">
    <citation type="submission" date="2024-06" db="EMBL/GenBank/DDBJ databases">
        <title>Complete genome of Phlyctema vagabunda strain 19-DSS-EL-015.</title>
        <authorList>
            <person name="Fiorenzani C."/>
        </authorList>
    </citation>
    <scope>NUCLEOTIDE SEQUENCE [LARGE SCALE GENOMIC DNA]</scope>
    <source>
        <strain evidence="4 5">19-DSS-EL-015</strain>
    </source>
</reference>
<feature type="compositionally biased region" description="Low complexity" evidence="2">
    <location>
        <begin position="47"/>
        <end position="64"/>
    </location>
</feature>
<evidence type="ECO:0000313" key="4">
    <source>
        <dbReference type="EMBL" id="KAL3418918.1"/>
    </source>
</evidence>
<keyword evidence="1" id="KW-0539">Nucleus</keyword>
<feature type="compositionally biased region" description="Polar residues" evidence="2">
    <location>
        <begin position="931"/>
        <end position="941"/>
    </location>
</feature>
<evidence type="ECO:0000256" key="2">
    <source>
        <dbReference type="SAM" id="MobiDB-lite"/>
    </source>
</evidence>
<feature type="domain" description="DNA/RNA-binding" evidence="3">
    <location>
        <begin position="546"/>
        <end position="818"/>
    </location>
</feature>
<feature type="compositionally biased region" description="Polar residues" evidence="2">
    <location>
        <begin position="327"/>
        <end position="344"/>
    </location>
</feature>
<evidence type="ECO:0000313" key="5">
    <source>
        <dbReference type="Proteomes" id="UP001629113"/>
    </source>
</evidence>
<dbReference type="InterPro" id="IPR011990">
    <property type="entry name" value="TPR-like_helical_dom_sf"/>
</dbReference>
<evidence type="ECO:0000259" key="3">
    <source>
        <dbReference type="Pfam" id="PF10373"/>
    </source>
</evidence>
<dbReference type="InterPro" id="IPR045153">
    <property type="entry name" value="Est1/Ebs1-like"/>
</dbReference>
<organism evidence="4 5">
    <name type="scientific">Phlyctema vagabunda</name>
    <dbReference type="NCBI Taxonomy" id="108571"/>
    <lineage>
        <taxon>Eukaryota</taxon>
        <taxon>Fungi</taxon>
        <taxon>Dikarya</taxon>
        <taxon>Ascomycota</taxon>
        <taxon>Pezizomycotina</taxon>
        <taxon>Leotiomycetes</taxon>
        <taxon>Helotiales</taxon>
        <taxon>Dermateaceae</taxon>
        <taxon>Phlyctema</taxon>
    </lineage>
</organism>
<evidence type="ECO:0000256" key="1">
    <source>
        <dbReference type="RuleBase" id="RU369098"/>
    </source>
</evidence>
<dbReference type="SUPFAM" id="SSF48452">
    <property type="entry name" value="TPR-like"/>
    <property type="match status" value="1"/>
</dbReference>
<gene>
    <name evidence="4" type="ORF">PVAG01_09139</name>
</gene>
<feature type="region of interest" description="Disordered" evidence="2">
    <location>
        <begin position="44"/>
        <end position="80"/>
    </location>
</feature>
<feature type="compositionally biased region" description="Basic and acidic residues" evidence="2">
    <location>
        <begin position="65"/>
        <end position="74"/>
    </location>
</feature>
<feature type="compositionally biased region" description="Basic and acidic residues" evidence="2">
    <location>
        <begin position="266"/>
        <end position="276"/>
    </location>
</feature>
<dbReference type="InterPro" id="IPR018834">
    <property type="entry name" value="DNA/RNA-bd_Est1-type"/>
</dbReference>
<dbReference type="EMBL" id="JBFCZG010000008">
    <property type="protein sequence ID" value="KAL3418918.1"/>
    <property type="molecule type" value="Genomic_DNA"/>
</dbReference>
<sequence>MKVSQFVQRTKPTVNAVAGNCSPLAIPVSRLLILLARLRTDDDANTSTQAMQQQQQQQSQQQKTKQQDFNDRWVSHQRRANKKTSTWACIHCTDRKAFSSEPDLFNHAKTDHANLLPPEPDALQSWRHLFAADSSAKRLPTKDDTSRPRKPSLNEATRAQPEPPPGGSSHAKRPLSHPVPQTRSISGLQALDIAGSPRDSEDAMVDEATAVEQKPRKRAALGDGISAGSASPSLRAHDSRGESRSPPPRRSKARPTSAPYGSISDMDNRQQKDSPNRPHVASRKLWNPDQDSPMPKGTFDPANLASPPAQKSRTSAPPKNLRKFGQGQHTSPRSAPSSQTNTPSAILGSKTAETPSQTPAVALRGEYDIILEPETRPISQEQLVAEVKGIYAGLVMVEAKCIEVDNKQANSTHTEGAQARLNNEQWQALIALHRTLLHEHHDFFLASQHPSASPALRRLASKYAMPARMWRHGIHSFLELLRHRLPASLDHMLAFIYLAYSMMALLYETVPAFEDTWIECLGDLGRYRMAIEDDDIKDREVWTGVARHWYSKASDKAPTTGRLYHHLAILARPNALQQLFYYSKSLCVVVPFTSARESILTIFEPVMSADNTQYRLPPLDTAFVKAHGLLFTGRDEDRFEPAVAEFLGLLDTQIGRVTRKFMDQGCHIAVSNIVSMLGFASKDNVLIKAMTATSAEPSDVLMEGTPEAATPATSDSLVFEKAERLHNSTLEIVLQRIGDPNVLPFVHIILVFMLNMSRHEAVMEKLEAKFPWALLKTMLNTLLASFEVPTRIKGDAFPLPEKDEVRPFPEDFAIRGLLWTDNYFPADWFNSKIDEEEKYHERPSMTAQRKERILWLAYKLAAAPGNRLQYHDNNPPRFSIAQDEQTVCEPLNPESRSLTFASATSHSDTDRAETWVSDTAQAESHIEDDVQSSTMSPENLS</sequence>
<comment type="function">
    <text evidence="1">Plays a role in nonsense-mediated mRNA decay.</text>
</comment>
<comment type="caution">
    <text evidence="4">The sequence shown here is derived from an EMBL/GenBank/DDBJ whole genome shotgun (WGS) entry which is preliminary data.</text>
</comment>
<comment type="subcellular location">
    <subcellularLocation>
        <location evidence="1">Nucleus</location>
    </subcellularLocation>
</comment>
<dbReference type="PANTHER" id="PTHR15696">
    <property type="entry name" value="SMG-7 SUPPRESSOR WITH MORPHOLOGICAL EFFECT ON GENITALIA PROTEIN 7"/>
    <property type="match status" value="1"/>
</dbReference>
<feature type="region of interest" description="Disordered" evidence="2">
    <location>
        <begin position="899"/>
        <end position="941"/>
    </location>
</feature>
<dbReference type="Proteomes" id="UP001629113">
    <property type="component" value="Unassembled WGS sequence"/>
</dbReference>